<evidence type="ECO:0000313" key="11">
    <source>
        <dbReference type="Proteomes" id="UP000334019"/>
    </source>
</evidence>
<dbReference type="AlphaFoldDB" id="A0A5Q2RAS3"/>
<keyword evidence="6 7" id="KW-0592">Phosphate transport</keyword>
<evidence type="ECO:0000259" key="9">
    <source>
        <dbReference type="Pfam" id="PF01895"/>
    </source>
</evidence>
<evidence type="ECO:0000256" key="3">
    <source>
        <dbReference type="ARBA" id="ARBA00011738"/>
    </source>
</evidence>
<evidence type="ECO:0000256" key="7">
    <source>
        <dbReference type="PIRNR" id="PIRNR003107"/>
    </source>
</evidence>
<dbReference type="NCBIfam" id="TIGR02135">
    <property type="entry name" value="phoU_full"/>
    <property type="match status" value="1"/>
</dbReference>
<gene>
    <name evidence="10" type="primary">phoU</name>
    <name evidence="10" type="ORF">GH723_01965</name>
</gene>
<evidence type="ECO:0000256" key="6">
    <source>
        <dbReference type="ARBA" id="ARBA00022592"/>
    </source>
</evidence>
<protein>
    <recommendedName>
        <fullName evidence="7">Phosphate-specific transport system accessory protein PhoU</fullName>
    </recommendedName>
</protein>
<evidence type="ECO:0000256" key="5">
    <source>
        <dbReference type="ARBA" id="ARBA00022490"/>
    </source>
</evidence>
<organism evidence="10 11">
    <name type="scientific">Actinomarinicola tropica</name>
    <dbReference type="NCBI Taxonomy" id="2789776"/>
    <lineage>
        <taxon>Bacteria</taxon>
        <taxon>Bacillati</taxon>
        <taxon>Actinomycetota</taxon>
        <taxon>Acidimicrobiia</taxon>
        <taxon>Acidimicrobiales</taxon>
        <taxon>Iamiaceae</taxon>
        <taxon>Actinomarinicola</taxon>
    </lineage>
</organism>
<dbReference type="InterPro" id="IPR028366">
    <property type="entry name" value="PhoU"/>
</dbReference>
<dbReference type="PANTHER" id="PTHR42930">
    <property type="entry name" value="PHOSPHATE-SPECIFIC TRANSPORT SYSTEM ACCESSORY PROTEIN PHOU"/>
    <property type="match status" value="1"/>
</dbReference>
<reference evidence="10 11" key="1">
    <citation type="submission" date="2019-11" db="EMBL/GenBank/DDBJ databases">
        <authorList>
            <person name="He Y."/>
        </authorList>
    </citation>
    <scope>NUCLEOTIDE SEQUENCE [LARGE SCALE GENOMIC DNA]</scope>
    <source>
        <strain evidence="10 11">SCSIO 58843</strain>
    </source>
</reference>
<dbReference type="GO" id="GO:0005737">
    <property type="term" value="C:cytoplasm"/>
    <property type="evidence" value="ECO:0007669"/>
    <property type="project" value="UniProtKB-SubCell"/>
</dbReference>
<comment type="function">
    <text evidence="7">Plays a role in the regulation of phosphate uptake.</text>
</comment>
<dbReference type="FunFam" id="1.20.58.220:FF:000004">
    <property type="entry name" value="Phosphate-specific transport system accessory protein PhoU"/>
    <property type="match status" value="1"/>
</dbReference>
<name>A0A5Q2RAS3_9ACTN</name>
<dbReference type="GO" id="GO:0045936">
    <property type="term" value="P:negative regulation of phosphate metabolic process"/>
    <property type="evidence" value="ECO:0007669"/>
    <property type="project" value="InterPro"/>
</dbReference>
<comment type="subunit">
    <text evidence="3 7">Homodimer.</text>
</comment>
<evidence type="ECO:0000256" key="2">
    <source>
        <dbReference type="ARBA" id="ARBA00008107"/>
    </source>
</evidence>
<keyword evidence="5 7" id="KW-0963">Cytoplasm</keyword>
<accession>A0A5Q2RAS3</accession>
<keyword evidence="4 7" id="KW-0813">Transport</keyword>
<dbReference type="Proteomes" id="UP000334019">
    <property type="component" value="Chromosome"/>
</dbReference>
<dbReference type="EMBL" id="CP045851">
    <property type="protein sequence ID" value="QGG93969.1"/>
    <property type="molecule type" value="Genomic_DNA"/>
</dbReference>
<dbReference type="Pfam" id="PF01895">
    <property type="entry name" value="PhoU"/>
    <property type="match status" value="2"/>
</dbReference>
<comment type="similarity">
    <text evidence="2 7">Belongs to the PhoU family.</text>
</comment>
<feature type="domain" description="PhoU" evidence="9">
    <location>
        <begin position="29"/>
        <end position="113"/>
    </location>
</feature>
<sequence>MTETTGEPMGEVRRAFHEELDELRREVVREAALVTEAIPRGTEILLGGDLEGAQALIESDDELDLLSLEIEEHAIRLLTLQQPFASDLRAVVTALKMNGEIERSGDLVINIAKACRRMYGATFSPRCRGIIEQMSEEAARLYRYAIDAYVEGNASLAGALDDMDDRLDALNKDFVQAIFETHGQGEIDLQASVQLALIGRYYERIGDHAVNIGDMVQFMVTGWMPEHTGAARAKARRESHPHPQDESEDS</sequence>
<dbReference type="KEGG" id="atq:GH723_01965"/>
<dbReference type="PIRSF" id="PIRSF003107">
    <property type="entry name" value="PhoU"/>
    <property type="match status" value="1"/>
</dbReference>
<dbReference type="GO" id="GO:0030643">
    <property type="term" value="P:intracellular phosphate ion homeostasis"/>
    <property type="evidence" value="ECO:0007669"/>
    <property type="project" value="InterPro"/>
</dbReference>
<dbReference type="InterPro" id="IPR026022">
    <property type="entry name" value="PhoU_dom"/>
</dbReference>
<dbReference type="GO" id="GO:0006817">
    <property type="term" value="P:phosphate ion transport"/>
    <property type="evidence" value="ECO:0007669"/>
    <property type="project" value="UniProtKB-KW"/>
</dbReference>
<comment type="subcellular location">
    <subcellularLocation>
        <location evidence="1 7">Cytoplasm</location>
    </subcellularLocation>
</comment>
<feature type="domain" description="PhoU" evidence="9">
    <location>
        <begin position="131"/>
        <end position="215"/>
    </location>
</feature>
<dbReference type="RefSeq" id="WP_153758075.1">
    <property type="nucleotide sequence ID" value="NZ_CP045851.1"/>
</dbReference>
<dbReference type="Gene3D" id="1.20.58.220">
    <property type="entry name" value="Phosphate transport system protein phou homolog 2, domain 2"/>
    <property type="match status" value="1"/>
</dbReference>
<proteinExistence type="inferred from homology"/>
<evidence type="ECO:0000256" key="1">
    <source>
        <dbReference type="ARBA" id="ARBA00004496"/>
    </source>
</evidence>
<feature type="compositionally biased region" description="Basic and acidic residues" evidence="8">
    <location>
        <begin position="236"/>
        <end position="250"/>
    </location>
</feature>
<dbReference type="InterPro" id="IPR038078">
    <property type="entry name" value="PhoU-like_sf"/>
</dbReference>
<evidence type="ECO:0000256" key="8">
    <source>
        <dbReference type="SAM" id="MobiDB-lite"/>
    </source>
</evidence>
<keyword evidence="11" id="KW-1185">Reference proteome</keyword>
<dbReference type="PANTHER" id="PTHR42930:SF3">
    <property type="entry name" value="PHOSPHATE-SPECIFIC TRANSPORT SYSTEM ACCESSORY PROTEIN PHOU"/>
    <property type="match status" value="1"/>
</dbReference>
<feature type="region of interest" description="Disordered" evidence="8">
    <location>
        <begin position="229"/>
        <end position="250"/>
    </location>
</feature>
<dbReference type="SUPFAM" id="SSF109755">
    <property type="entry name" value="PhoU-like"/>
    <property type="match status" value="1"/>
</dbReference>
<evidence type="ECO:0000313" key="10">
    <source>
        <dbReference type="EMBL" id="QGG93969.1"/>
    </source>
</evidence>
<evidence type="ECO:0000256" key="4">
    <source>
        <dbReference type="ARBA" id="ARBA00022448"/>
    </source>
</evidence>